<organism evidence="1">
    <name type="scientific">marine sediment metagenome</name>
    <dbReference type="NCBI Taxonomy" id="412755"/>
    <lineage>
        <taxon>unclassified sequences</taxon>
        <taxon>metagenomes</taxon>
        <taxon>ecological metagenomes</taxon>
    </lineage>
</organism>
<accession>A0A0F9WQ59</accession>
<gene>
    <name evidence="1" type="ORF">LCGC14_0325270</name>
</gene>
<comment type="caution">
    <text evidence="1">The sequence shown here is derived from an EMBL/GenBank/DDBJ whole genome shotgun (WGS) entry which is preliminary data.</text>
</comment>
<reference evidence="1" key="1">
    <citation type="journal article" date="2015" name="Nature">
        <title>Complex archaea that bridge the gap between prokaryotes and eukaryotes.</title>
        <authorList>
            <person name="Spang A."/>
            <person name="Saw J.H."/>
            <person name="Jorgensen S.L."/>
            <person name="Zaremba-Niedzwiedzka K."/>
            <person name="Martijn J."/>
            <person name="Lind A.E."/>
            <person name="van Eijk R."/>
            <person name="Schleper C."/>
            <person name="Guy L."/>
            <person name="Ettema T.J."/>
        </authorList>
    </citation>
    <scope>NUCLEOTIDE SEQUENCE</scope>
</reference>
<proteinExistence type="predicted"/>
<sequence>MSLHTTKPPALLNHGSSFVGDLSRVLTPDDVETLSHLLKRGIGENTLRGTRSYLAYLEAWPLACDGEPLEWPPTKETVMRFIAH</sequence>
<dbReference type="EMBL" id="LAZR01000224">
    <property type="protein sequence ID" value="KKN80863.1"/>
    <property type="molecule type" value="Genomic_DNA"/>
</dbReference>
<name>A0A0F9WQ59_9ZZZZ</name>
<protein>
    <submittedName>
        <fullName evidence="1">Uncharacterized protein</fullName>
    </submittedName>
</protein>
<dbReference type="AlphaFoldDB" id="A0A0F9WQ59"/>
<evidence type="ECO:0000313" key="1">
    <source>
        <dbReference type="EMBL" id="KKN80863.1"/>
    </source>
</evidence>